<proteinExistence type="predicted"/>
<dbReference type="InterPro" id="IPR044919">
    <property type="entry name" value="HP0184-like_sf"/>
</dbReference>
<dbReference type="InterPro" id="IPR015061">
    <property type="entry name" value="DUF1882"/>
</dbReference>
<feature type="domain" description="DUF1882" evidence="1">
    <location>
        <begin position="10"/>
        <end position="67"/>
    </location>
</feature>
<name>A0A1W1D176_9ZZZZ</name>
<evidence type="ECO:0000313" key="2">
    <source>
        <dbReference type="EMBL" id="SFV71856.1"/>
    </source>
</evidence>
<dbReference type="AlphaFoldDB" id="A0A1W1D176"/>
<dbReference type="SUPFAM" id="SSF56747">
    <property type="entry name" value="Prim-pol domain"/>
    <property type="match status" value="1"/>
</dbReference>
<accession>A0A1W1D176</accession>
<evidence type="ECO:0000259" key="1">
    <source>
        <dbReference type="Pfam" id="PF08966"/>
    </source>
</evidence>
<sequence>MKVKIFDLEFDREFYYIQREKIVDKVSFNNRTLYSKFEKIDKLPTPLLIKQHLGGELVVALPLIQNNSIDYIVLEYEREDSNSFFYLIKHLLKSLQIELFYTYESNKKNFIQIFIPVVDLTVERVYSQVEKIKRMLELKSSKRCKILPNKNLPIKYNKITLPAKKM</sequence>
<dbReference type="Gene3D" id="3.90.920.20">
    <property type="entry name" value="HP0184-like"/>
    <property type="match status" value="1"/>
</dbReference>
<reference evidence="2" key="1">
    <citation type="submission" date="2016-10" db="EMBL/GenBank/DDBJ databases">
        <authorList>
            <person name="de Groot N.N."/>
        </authorList>
    </citation>
    <scope>NUCLEOTIDE SEQUENCE</scope>
</reference>
<dbReference type="Pfam" id="PF08966">
    <property type="entry name" value="DUF1882"/>
    <property type="match status" value="1"/>
</dbReference>
<dbReference type="EMBL" id="FPHM01000319">
    <property type="protein sequence ID" value="SFV71856.1"/>
    <property type="molecule type" value="Genomic_DNA"/>
</dbReference>
<gene>
    <name evidence="2" type="ORF">MNB_SV-13-270</name>
</gene>
<organism evidence="2">
    <name type="scientific">hydrothermal vent metagenome</name>
    <dbReference type="NCBI Taxonomy" id="652676"/>
    <lineage>
        <taxon>unclassified sequences</taxon>
        <taxon>metagenomes</taxon>
        <taxon>ecological metagenomes</taxon>
    </lineage>
</organism>
<protein>
    <recommendedName>
        <fullName evidence="1">DUF1882 domain-containing protein</fullName>
    </recommendedName>
</protein>